<name>A0A7G6VT12_9SPHN</name>
<dbReference type="GO" id="GO:0004713">
    <property type="term" value="F:protein tyrosine kinase activity"/>
    <property type="evidence" value="ECO:0007669"/>
    <property type="project" value="TreeGrafter"/>
</dbReference>
<evidence type="ECO:0000256" key="10">
    <source>
        <dbReference type="SAM" id="MobiDB-lite"/>
    </source>
</evidence>
<comment type="similarity">
    <text evidence="1">Belongs to the CpsD/CapB family.</text>
</comment>
<feature type="region of interest" description="Disordered" evidence="10">
    <location>
        <begin position="1"/>
        <end position="50"/>
    </location>
</feature>
<keyword evidence="3" id="KW-0808">Transferase</keyword>
<keyword evidence="6" id="KW-0067">ATP-binding</keyword>
<comment type="catalytic activity">
    <reaction evidence="8">
        <text>L-tyrosyl-[protein] + ATP = O-phospho-L-tyrosyl-[protein] + ADP + H(+)</text>
        <dbReference type="Rhea" id="RHEA:10596"/>
        <dbReference type="Rhea" id="RHEA-COMP:10136"/>
        <dbReference type="Rhea" id="RHEA-COMP:20101"/>
        <dbReference type="ChEBI" id="CHEBI:15378"/>
        <dbReference type="ChEBI" id="CHEBI:30616"/>
        <dbReference type="ChEBI" id="CHEBI:46858"/>
        <dbReference type="ChEBI" id="CHEBI:61978"/>
        <dbReference type="ChEBI" id="CHEBI:456216"/>
        <dbReference type="EC" id="2.7.10.2"/>
    </reaction>
</comment>
<evidence type="ECO:0000256" key="4">
    <source>
        <dbReference type="ARBA" id="ARBA00022741"/>
    </source>
</evidence>
<feature type="transmembrane region" description="Helical" evidence="11">
    <location>
        <begin position="449"/>
        <end position="471"/>
    </location>
</feature>
<feature type="coiled-coil region" evidence="9">
    <location>
        <begin position="390"/>
        <end position="417"/>
    </location>
</feature>
<keyword evidence="5" id="KW-0418">Kinase</keyword>
<dbReference type="Proteomes" id="UP000515297">
    <property type="component" value="Chromosome"/>
</dbReference>
<dbReference type="Pfam" id="PF13614">
    <property type="entry name" value="AAA_31"/>
    <property type="match status" value="1"/>
</dbReference>
<evidence type="ECO:0000313" key="15">
    <source>
        <dbReference type="Proteomes" id="UP000515297"/>
    </source>
</evidence>
<dbReference type="InterPro" id="IPR005702">
    <property type="entry name" value="Wzc-like_C"/>
</dbReference>
<feature type="compositionally biased region" description="Basic and acidic residues" evidence="10">
    <location>
        <begin position="31"/>
        <end position="44"/>
    </location>
</feature>
<evidence type="ECO:0000256" key="1">
    <source>
        <dbReference type="ARBA" id="ARBA00007316"/>
    </source>
</evidence>
<keyword evidence="11" id="KW-0472">Membrane</keyword>
<feature type="compositionally biased region" description="Polar residues" evidence="10">
    <location>
        <begin position="10"/>
        <end position="19"/>
    </location>
</feature>
<evidence type="ECO:0000256" key="11">
    <source>
        <dbReference type="SAM" id="Phobius"/>
    </source>
</evidence>
<organism evidence="14 15">
    <name type="scientific">Croceicoccus marinus</name>
    <dbReference type="NCBI Taxonomy" id="450378"/>
    <lineage>
        <taxon>Bacteria</taxon>
        <taxon>Pseudomonadati</taxon>
        <taxon>Pseudomonadota</taxon>
        <taxon>Alphaproteobacteria</taxon>
        <taxon>Sphingomonadales</taxon>
        <taxon>Erythrobacteraceae</taxon>
        <taxon>Croceicoccus</taxon>
    </lineage>
</organism>
<evidence type="ECO:0000259" key="12">
    <source>
        <dbReference type="Pfam" id="PF13614"/>
    </source>
</evidence>
<evidence type="ECO:0000256" key="8">
    <source>
        <dbReference type="ARBA" id="ARBA00051245"/>
    </source>
</evidence>
<evidence type="ECO:0000256" key="3">
    <source>
        <dbReference type="ARBA" id="ARBA00022679"/>
    </source>
</evidence>
<protein>
    <recommendedName>
        <fullName evidence="2">non-specific protein-tyrosine kinase</fullName>
        <ecNumber evidence="2">2.7.10.2</ecNumber>
    </recommendedName>
</protein>
<dbReference type="InterPro" id="IPR027417">
    <property type="entry name" value="P-loop_NTPase"/>
</dbReference>
<dbReference type="GO" id="GO:0005886">
    <property type="term" value="C:plasma membrane"/>
    <property type="evidence" value="ECO:0007669"/>
    <property type="project" value="TreeGrafter"/>
</dbReference>
<sequence>MDQSKADGVPNQNDLQTGKLTDLTKNYDPLPVRRDDIPPPRRVNEPAPTPRLLPDPGQILMLFRRYLKPFLAAVILTWIGIAIWLLLADKRYEAQSTVLFEQALEPVEIEGVNSPVPEDRNAIDTEIRLMKSPEMVRRVASAYAEQNAAPGSNWTEEEIEQLGNRMQGSLTIARDGMTQLVNLVSTSSDPEFAAATANLFAEQYIQSQIDMKTGSTESASTWLEDRLSSLESDALQKQAAVDRFKVANGLVSGQSGTLADQELSALNQQLAAARADLAEKEGRLRAARTQLNRGGGGADVGAALGSGTIGSLREQESAVRAELAELRPKYGPLHPMRVETENRLEEIQAGIQQEINRIISSLAAEVQTAQSRVNSLSGSRGVANSRLNVAGQAQTQLNQLEQQARAAQSVYEDFLERSSQMSAARFLQQPDARIVRQAKVPVLPVYPDYRIAIALGLILSLVAGVATIAIFKYLSRGVMTKADVERTLKVQYAGAIPNLKSSVRGMRITDRPIDYVVTHPHSLFAEAFRNLRMFLTFSGGSTSQTFAIVSALPQEGKSTTAACLARTTAMNGVRTILIDTDFRRRGASELFGFDEGADFGDLINGRCALDDALLTDPDSGLDILGVSARGTTGSMALSEKMFDLLLQELRQRYDIIVIDTPPILGIAEARLVARLADRVLLLTKWRDTSVKAAGAAIDMLESVDARLSGVALSQVDVSQYASTGQEDVFAYTKRFRGYYVG</sequence>
<dbReference type="Pfam" id="PF13807">
    <property type="entry name" value="GNVR"/>
    <property type="match status" value="1"/>
</dbReference>
<dbReference type="PANTHER" id="PTHR32309">
    <property type="entry name" value="TYROSINE-PROTEIN KINASE"/>
    <property type="match status" value="1"/>
</dbReference>
<feature type="coiled-coil region" evidence="9">
    <location>
        <begin position="263"/>
        <end position="290"/>
    </location>
</feature>
<feature type="domain" description="Tyrosine-protein kinase G-rich" evidence="13">
    <location>
        <begin position="394"/>
        <end position="468"/>
    </location>
</feature>
<dbReference type="EC" id="2.7.10.2" evidence="2"/>
<feature type="transmembrane region" description="Helical" evidence="11">
    <location>
        <begin position="70"/>
        <end position="87"/>
    </location>
</feature>
<feature type="domain" description="AAA" evidence="12">
    <location>
        <begin position="556"/>
        <end position="703"/>
    </location>
</feature>
<proteinExistence type="inferred from homology"/>
<dbReference type="EMBL" id="CP060052">
    <property type="protein sequence ID" value="QNE04877.1"/>
    <property type="molecule type" value="Genomic_DNA"/>
</dbReference>
<dbReference type="InterPro" id="IPR050445">
    <property type="entry name" value="Bact_polysacc_biosynth/exp"/>
</dbReference>
<accession>A0A7G6VT12</accession>
<dbReference type="SUPFAM" id="SSF52540">
    <property type="entry name" value="P-loop containing nucleoside triphosphate hydrolases"/>
    <property type="match status" value="1"/>
</dbReference>
<evidence type="ECO:0000256" key="6">
    <source>
        <dbReference type="ARBA" id="ARBA00022840"/>
    </source>
</evidence>
<evidence type="ECO:0000256" key="9">
    <source>
        <dbReference type="SAM" id="Coils"/>
    </source>
</evidence>
<dbReference type="RefSeq" id="WP_185884113.1">
    <property type="nucleotide sequence ID" value="NZ_CP060052.1"/>
</dbReference>
<dbReference type="Gene3D" id="3.40.50.300">
    <property type="entry name" value="P-loop containing nucleotide triphosphate hydrolases"/>
    <property type="match status" value="1"/>
</dbReference>
<evidence type="ECO:0000313" key="14">
    <source>
        <dbReference type="EMBL" id="QNE04877.1"/>
    </source>
</evidence>
<dbReference type="InterPro" id="IPR025669">
    <property type="entry name" value="AAA_dom"/>
</dbReference>
<keyword evidence="4" id="KW-0547">Nucleotide-binding</keyword>
<evidence type="ECO:0000256" key="5">
    <source>
        <dbReference type="ARBA" id="ARBA00022777"/>
    </source>
</evidence>
<evidence type="ECO:0000259" key="13">
    <source>
        <dbReference type="Pfam" id="PF13807"/>
    </source>
</evidence>
<dbReference type="InterPro" id="IPR032807">
    <property type="entry name" value="GNVR"/>
</dbReference>
<dbReference type="PANTHER" id="PTHR32309:SF13">
    <property type="entry name" value="FERRIC ENTEROBACTIN TRANSPORT PROTEIN FEPE"/>
    <property type="match status" value="1"/>
</dbReference>
<gene>
    <name evidence="14" type="ORF">H4O24_13270</name>
</gene>
<keyword evidence="11" id="KW-0812">Transmembrane</keyword>
<dbReference type="AlphaFoldDB" id="A0A7G6VT12"/>
<keyword evidence="11" id="KW-1133">Transmembrane helix</keyword>
<keyword evidence="7" id="KW-0829">Tyrosine-protein kinase</keyword>
<dbReference type="CDD" id="cd05387">
    <property type="entry name" value="BY-kinase"/>
    <property type="match status" value="1"/>
</dbReference>
<reference evidence="14 15" key="1">
    <citation type="submission" date="2020-08" db="EMBL/GenBank/DDBJ databases">
        <authorList>
            <person name="Liu G."/>
            <person name="Sun C."/>
        </authorList>
    </citation>
    <scope>NUCLEOTIDE SEQUENCE [LARGE SCALE GENOMIC DNA]</scope>
    <source>
        <strain evidence="14 15">OT19</strain>
    </source>
</reference>
<evidence type="ECO:0000256" key="2">
    <source>
        <dbReference type="ARBA" id="ARBA00011903"/>
    </source>
</evidence>
<keyword evidence="9" id="KW-0175">Coiled coil</keyword>
<evidence type="ECO:0000256" key="7">
    <source>
        <dbReference type="ARBA" id="ARBA00023137"/>
    </source>
</evidence>